<dbReference type="OrthoDB" id="7876207at2"/>
<sequence length="203" mass="22871">MTGALQKVRAGLGRFAGRFLRRSEGTVTVELVMGLPMVVWAMMAGWVYYDSFRTEATNTRAAYTIGDALSRETNFISPVYMNSLSELQGFLLQSDQDRALRVTVVRYEQSRDRHRVVWSQVRGTMSGIQPLQNADIAAHYDRIPITSNAGRMILVESWLDYEPDANVGLDAYTFYNFTATRPRFAGQLCWNSNENGDLATSTC</sequence>
<dbReference type="RefSeq" id="WP_073332713.1">
    <property type="nucleotide sequence ID" value="NZ_FQYO01000005.1"/>
</dbReference>
<keyword evidence="1" id="KW-1133">Transmembrane helix</keyword>
<evidence type="ECO:0000313" key="3">
    <source>
        <dbReference type="Proteomes" id="UP000184292"/>
    </source>
</evidence>
<dbReference type="STRING" id="1447782.SAMN05444417_3019"/>
<protein>
    <recommendedName>
        <fullName evidence="4">Flp pilus assembly protein TadG</fullName>
    </recommendedName>
</protein>
<dbReference type="Proteomes" id="UP000184292">
    <property type="component" value="Unassembled WGS sequence"/>
</dbReference>
<gene>
    <name evidence="2" type="ORF">SAMN05444417_3019</name>
</gene>
<organism evidence="2 3">
    <name type="scientific">Wenxinia saemankumensis</name>
    <dbReference type="NCBI Taxonomy" id="1447782"/>
    <lineage>
        <taxon>Bacteria</taxon>
        <taxon>Pseudomonadati</taxon>
        <taxon>Pseudomonadota</taxon>
        <taxon>Alphaproteobacteria</taxon>
        <taxon>Rhodobacterales</taxon>
        <taxon>Roseobacteraceae</taxon>
        <taxon>Wenxinia</taxon>
    </lineage>
</organism>
<evidence type="ECO:0008006" key="4">
    <source>
        <dbReference type="Google" id="ProtNLM"/>
    </source>
</evidence>
<proteinExistence type="predicted"/>
<evidence type="ECO:0000313" key="2">
    <source>
        <dbReference type="EMBL" id="SHJ15350.1"/>
    </source>
</evidence>
<keyword evidence="3" id="KW-1185">Reference proteome</keyword>
<keyword evidence="1" id="KW-0812">Transmembrane</keyword>
<keyword evidence="1" id="KW-0472">Membrane</keyword>
<feature type="transmembrane region" description="Helical" evidence="1">
    <location>
        <begin position="27"/>
        <end position="49"/>
    </location>
</feature>
<name>A0A1M6GZJ8_9RHOB</name>
<evidence type="ECO:0000256" key="1">
    <source>
        <dbReference type="SAM" id="Phobius"/>
    </source>
</evidence>
<dbReference type="EMBL" id="FQYO01000005">
    <property type="protein sequence ID" value="SHJ15350.1"/>
    <property type="molecule type" value="Genomic_DNA"/>
</dbReference>
<accession>A0A1M6GZJ8</accession>
<dbReference type="AlphaFoldDB" id="A0A1M6GZJ8"/>
<reference evidence="2 3" key="1">
    <citation type="submission" date="2016-11" db="EMBL/GenBank/DDBJ databases">
        <authorList>
            <person name="Jaros S."/>
            <person name="Januszkiewicz K."/>
            <person name="Wedrychowicz H."/>
        </authorList>
    </citation>
    <scope>NUCLEOTIDE SEQUENCE [LARGE SCALE GENOMIC DNA]</scope>
    <source>
        <strain evidence="2 3">DSM 100565</strain>
    </source>
</reference>